<gene>
    <name evidence="3" type="ORF">GQE98_17590</name>
</gene>
<dbReference type="SUPFAM" id="SSF53335">
    <property type="entry name" value="S-adenosyl-L-methionine-dependent methyltransferases"/>
    <property type="match status" value="1"/>
</dbReference>
<evidence type="ECO:0000313" key="4">
    <source>
        <dbReference type="Proteomes" id="UP000476030"/>
    </source>
</evidence>
<dbReference type="Gene3D" id="3.40.50.12710">
    <property type="match status" value="1"/>
</dbReference>
<dbReference type="PANTHER" id="PTHR12049">
    <property type="entry name" value="PROTEIN ARGININE METHYLTRANSFERASE NDUFAF7, MITOCHONDRIAL"/>
    <property type="match status" value="1"/>
</dbReference>
<dbReference type="Proteomes" id="UP000476030">
    <property type="component" value="Unassembled WGS sequence"/>
</dbReference>
<keyword evidence="1 3" id="KW-0489">Methyltransferase</keyword>
<dbReference type="RefSeq" id="WP_161317197.1">
    <property type="nucleotide sequence ID" value="NZ_WTUW01000009.1"/>
</dbReference>
<organism evidence="3 4">
    <name type="scientific">Sneathiella litorea</name>
    <dbReference type="NCBI Taxonomy" id="2606216"/>
    <lineage>
        <taxon>Bacteria</taxon>
        <taxon>Pseudomonadati</taxon>
        <taxon>Pseudomonadota</taxon>
        <taxon>Alphaproteobacteria</taxon>
        <taxon>Sneathiellales</taxon>
        <taxon>Sneathiellaceae</taxon>
        <taxon>Sneathiella</taxon>
    </lineage>
</organism>
<name>A0A6L8WE95_9PROT</name>
<proteinExistence type="predicted"/>
<dbReference type="AlphaFoldDB" id="A0A6L8WE95"/>
<dbReference type="InterPro" id="IPR003788">
    <property type="entry name" value="NDUFAF7"/>
</dbReference>
<protein>
    <submittedName>
        <fullName evidence="3">Class I SAM-dependent methyltransferase</fullName>
    </submittedName>
</protein>
<dbReference type="InterPro" id="IPR029063">
    <property type="entry name" value="SAM-dependent_MTases_sf"/>
</dbReference>
<evidence type="ECO:0000313" key="3">
    <source>
        <dbReference type="EMBL" id="MZR32457.1"/>
    </source>
</evidence>
<dbReference type="GO" id="GO:0035243">
    <property type="term" value="F:protein-arginine omega-N symmetric methyltransferase activity"/>
    <property type="evidence" value="ECO:0007669"/>
    <property type="project" value="TreeGrafter"/>
</dbReference>
<sequence length="354" mass="38741">MNDLGKLLKARIEKTGPISIYDYMKQALGHPEYGYYSRQDPFGEQGDFITAPEISQMFGELIGLWAVDVWVKLGCPNKFHLVELGPGNGTLMADALRSARLAPDFLAAAEIHLVENSARLKAQQAAALKNYEVSWHTDLPDLTGAPIILVANEFFDALPIRQYCFSKGNWRERLVTAIDNKFDFVLSTDVTPLDLASSGKEGDIVETCPDGEQIVDRVCGHLSKKGGAVLIIDYGAADTLVGDSFQALKGHKHSNPLTSPGEADLTAHVKFATLRKIAAKHGVMVQGPTPQGRFLERLGIEARHHLLRQKADDTQKKKLDAQLRRLTSASEMGTLFKVMALSHNMSAATEGFGS</sequence>
<dbReference type="EMBL" id="WTUW01000009">
    <property type="protein sequence ID" value="MZR32457.1"/>
    <property type="molecule type" value="Genomic_DNA"/>
</dbReference>
<dbReference type="GO" id="GO:0032259">
    <property type="term" value="P:methylation"/>
    <property type="evidence" value="ECO:0007669"/>
    <property type="project" value="UniProtKB-KW"/>
</dbReference>
<dbReference type="Pfam" id="PF02636">
    <property type="entry name" value="Methyltransf_28"/>
    <property type="match status" value="1"/>
</dbReference>
<keyword evidence="4" id="KW-1185">Reference proteome</keyword>
<reference evidence="3 4" key="1">
    <citation type="submission" date="2019-12" db="EMBL/GenBank/DDBJ databases">
        <title>Snethiella sp. nov. sp. isolated from sea sand.</title>
        <authorList>
            <person name="Kim J."/>
            <person name="Jeong S.E."/>
            <person name="Jung H.S."/>
            <person name="Jeon C.O."/>
        </authorList>
    </citation>
    <scope>NUCLEOTIDE SEQUENCE [LARGE SCALE GENOMIC DNA]</scope>
    <source>
        <strain evidence="3 4">DP05</strain>
    </source>
</reference>
<accession>A0A6L8WE95</accession>
<keyword evidence="2 3" id="KW-0808">Transferase</keyword>
<dbReference type="PANTHER" id="PTHR12049:SF7">
    <property type="entry name" value="PROTEIN ARGININE METHYLTRANSFERASE NDUFAF7, MITOCHONDRIAL"/>
    <property type="match status" value="1"/>
</dbReference>
<comment type="caution">
    <text evidence="3">The sequence shown here is derived from an EMBL/GenBank/DDBJ whole genome shotgun (WGS) entry which is preliminary data.</text>
</comment>
<evidence type="ECO:0000256" key="1">
    <source>
        <dbReference type="ARBA" id="ARBA00022603"/>
    </source>
</evidence>
<evidence type="ECO:0000256" key="2">
    <source>
        <dbReference type="ARBA" id="ARBA00022679"/>
    </source>
</evidence>
<dbReference type="InterPro" id="IPR038375">
    <property type="entry name" value="NDUFAF7_sf"/>
</dbReference>